<dbReference type="PROSITE" id="PS50928">
    <property type="entry name" value="ABC_TM1"/>
    <property type="match status" value="1"/>
</dbReference>
<keyword evidence="5 8" id="KW-1133">Transmembrane helix</keyword>
<dbReference type="Pfam" id="PF00528">
    <property type="entry name" value="BPD_transp_1"/>
    <property type="match status" value="1"/>
</dbReference>
<evidence type="ECO:0000313" key="10">
    <source>
        <dbReference type="EMBL" id="AFV25702.1"/>
    </source>
</evidence>
<feature type="transmembrane region" description="Helical" evidence="8">
    <location>
        <begin position="67"/>
        <end position="92"/>
    </location>
</feature>
<dbReference type="STRING" id="1218173.BALCAV_0201125"/>
<evidence type="ECO:0000256" key="5">
    <source>
        <dbReference type="ARBA" id="ARBA00022989"/>
    </source>
</evidence>
<sequence>MKRKVVIGFFIGTSLLLICLPYLAPNDPLKVDMSARLLNSSHENLLGTDHLGRDLLSRILAGAQMTVGTTFIILLISLLIGIPLGLIAGFRGGLVDKVIMRTVDALLAFPDFIIAIVICGILGPGMMNLIIAIVFVRWISYARIIRGTVLSIKQTDYIAMAQINGLSTFSILRKHVFPHIIGTTVVYASLDIGKIILLIATLSYIGLGVQPPYAEWGSMLNEANAYFYIAPQLMVYPGIAIVIIVLIYNLIGDALRDSYDVRKSEVSS</sequence>
<evidence type="ECO:0000313" key="13">
    <source>
        <dbReference type="Proteomes" id="UP000002754"/>
    </source>
</evidence>
<reference evidence="12 14" key="3">
    <citation type="submission" date="2014-01" db="EMBL/GenBank/DDBJ databases">
        <title>Draft genome sequencing of Bacillus alcalophilus CGMCC 1.3604.</title>
        <authorList>
            <person name="Yang J."/>
            <person name="Diao L."/>
            <person name="Yang S."/>
        </authorList>
    </citation>
    <scope>NUCLEOTIDE SEQUENCE [LARGE SCALE GENOMIC DNA]</scope>
    <source>
        <strain evidence="12 14">CGMCC 1.3604</strain>
    </source>
</reference>
<dbReference type="InterPro" id="IPR050366">
    <property type="entry name" value="BP-dependent_transpt_permease"/>
</dbReference>
<dbReference type="InterPro" id="IPR053385">
    <property type="entry name" value="ABC_transport_permease"/>
</dbReference>
<accession>J8TUM0</accession>
<dbReference type="RefSeq" id="WP_003321522.1">
    <property type="nucleotide sequence ID" value="NZ_ALPT02000002.1"/>
</dbReference>
<evidence type="ECO:0000313" key="11">
    <source>
        <dbReference type="EMBL" id="KGA99062.1"/>
    </source>
</evidence>
<dbReference type="OrthoDB" id="9797472at2"/>
<feature type="domain" description="ABC transmembrane type-1" evidence="9">
    <location>
        <begin position="63"/>
        <end position="252"/>
    </location>
</feature>
<dbReference type="InterPro" id="IPR000515">
    <property type="entry name" value="MetI-like"/>
</dbReference>
<evidence type="ECO:0000259" key="9">
    <source>
        <dbReference type="PROSITE" id="PS50928"/>
    </source>
</evidence>
<evidence type="ECO:0000256" key="3">
    <source>
        <dbReference type="ARBA" id="ARBA00022475"/>
    </source>
</evidence>
<comment type="subcellular location">
    <subcellularLocation>
        <location evidence="1 8">Cell membrane</location>
        <topology evidence="1 8">Multi-pass membrane protein</topology>
    </subcellularLocation>
</comment>
<evidence type="ECO:0000313" key="14">
    <source>
        <dbReference type="Proteomes" id="UP000297014"/>
    </source>
</evidence>
<evidence type="ECO:0000256" key="7">
    <source>
        <dbReference type="ARBA" id="ARBA00024202"/>
    </source>
</evidence>
<proteinExistence type="inferred from homology"/>
<feature type="transmembrane region" description="Helical" evidence="8">
    <location>
        <begin position="180"/>
        <end position="205"/>
    </location>
</feature>
<keyword evidence="4 8" id="KW-0812">Transmembrane</keyword>
<evidence type="ECO:0000313" key="12">
    <source>
        <dbReference type="EMBL" id="THG88557.1"/>
    </source>
</evidence>
<protein>
    <submittedName>
        <fullName evidence="10">Dipeptide/oligopeptide transporter</fullName>
    </submittedName>
    <submittedName>
        <fullName evidence="12">Nickel ABC transporter permease</fullName>
    </submittedName>
    <submittedName>
        <fullName evidence="11">Nickel transporter permease NikC</fullName>
    </submittedName>
</protein>
<dbReference type="CDD" id="cd06261">
    <property type="entry name" value="TM_PBP2"/>
    <property type="match status" value="1"/>
</dbReference>
<keyword evidence="13" id="KW-1185">Reference proteome</keyword>
<dbReference type="EMBL" id="JALP01000372">
    <property type="protein sequence ID" value="THG88557.1"/>
    <property type="molecule type" value="Genomic_DNA"/>
</dbReference>
<dbReference type="InterPro" id="IPR035906">
    <property type="entry name" value="MetI-like_sf"/>
</dbReference>
<keyword evidence="6 8" id="KW-0472">Membrane</keyword>
<dbReference type="NCBIfam" id="NF045474">
    <property type="entry name" value="Opp2C"/>
    <property type="match status" value="1"/>
</dbReference>
<evidence type="ECO:0000256" key="6">
    <source>
        <dbReference type="ARBA" id="ARBA00023136"/>
    </source>
</evidence>
<dbReference type="GO" id="GO:0055085">
    <property type="term" value="P:transmembrane transport"/>
    <property type="evidence" value="ECO:0007669"/>
    <property type="project" value="InterPro"/>
</dbReference>
<dbReference type="eggNOG" id="COG1173">
    <property type="taxonomic scope" value="Bacteria"/>
</dbReference>
<evidence type="ECO:0000256" key="2">
    <source>
        <dbReference type="ARBA" id="ARBA00022448"/>
    </source>
</evidence>
<name>J8TUM0_ALKAL</name>
<reference evidence="11 13" key="2">
    <citation type="journal article" date="2014" name="Genome Announc.">
        <title>Draft Genome Sequence of Bacillus alcalophilus AV1934, a Classic Alkaliphile Isolated from Human Feces in 1934.</title>
        <authorList>
            <person name="Attie O."/>
            <person name="Jayaprakash A."/>
            <person name="Shah H."/>
            <person name="Paulsen I.T."/>
            <person name="Morino M."/>
            <person name="Takahashi Y."/>
            <person name="Narumi I."/>
            <person name="Sachidanandam R."/>
            <person name="Satoh K."/>
            <person name="Ito M."/>
            <person name="Krulwich T.A."/>
        </authorList>
    </citation>
    <scope>NUCLEOTIDE SEQUENCE [LARGE SCALE GENOMIC DNA]</scope>
    <source>
        <strain evidence="11 13">AV1934</strain>
    </source>
</reference>
<organism evidence="11 13">
    <name type="scientific">Alkalihalobacillus alcalophilus ATCC 27647 = CGMCC 1.3604</name>
    <dbReference type="NCBI Taxonomy" id="1218173"/>
    <lineage>
        <taxon>Bacteria</taxon>
        <taxon>Bacillati</taxon>
        <taxon>Bacillota</taxon>
        <taxon>Bacilli</taxon>
        <taxon>Bacillales</taxon>
        <taxon>Bacillaceae</taxon>
        <taxon>Alkalihalobacillus</taxon>
    </lineage>
</organism>
<feature type="transmembrane region" description="Helical" evidence="8">
    <location>
        <begin position="6"/>
        <end position="24"/>
    </location>
</feature>
<dbReference type="EMBL" id="JX399279">
    <property type="protein sequence ID" value="AFV25702.1"/>
    <property type="molecule type" value="Genomic_DNA"/>
</dbReference>
<evidence type="ECO:0000256" key="4">
    <source>
        <dbReference type="ARBA" id="ARBA00022692"/>
    </source>
</evidence>
<evidence type="ECO:0000256" key="8">
    <source>
        <dbReference type="RuleBase" id="RU363032"/>
    </source>
</evidence>
<feature type="transmembrane region" description="Helical" evidence="8">
    <location>
        <begin position="112"/>
        <end position="136"/>
    </location>
</feature>
<dbReference type="Proteomes" id="UP000002754">
    <property type="component" value="Unassembled WGS sequence"/>
</dbReference>
<comment type="similarity">
    <text evidence="7">Belongs to the binding-protein-dependent transport system permease family. OppBC subfamily.</text>
</comment>
<evidence type="ECO:0000256" key="1">
    <source>
        <dbReference type="ARBA" id="ARBA00004651"/>
    </source>
</evidence>
<dbReference type="AlphaFoldDB" id="J8TUM0"/>
<dbReference type="EMBL" id="ALPT02000002">
    <property type="protein sequence ID" value="KGA99062.1"/>
    <property type="molecule type" value="Genomic_DNA"/>
</dbReference>
<feature type="transmembrane region" description="Helical" evidence="8">
    <location>
        <begin position="225"/>
        <end position="248"/>
    </location>
</feature>
<reference evidence="10" key="1">
    <citation type="submission" date="2012-07" db="EMBL/GenBank/DDBJ databases">
        <title>A Draft Genome for Bacillus alcalophilus strain ATCC 27647.</title>
        <authorList>
            <person name="Attie O."/>
            <person name="Jayaprakash A."/>
            <person name="Sachidanandam R."/>
            <person name="Shah H."/>
            <person name="Paulsen I."/>
            <person name="Morino M."/>
            <person name="Ito M."/>
            <person name="Krulwich T."/>
        </authorList>
    </citation>
    <scope>NUCLEOTIDE SEQUENCE</scope>
    <source>
        <strain evidence="10">ATCC 27647</strain>
    </source>
</reference>
<dbReference type="PANTHER" id="PTHR43386">
    <property type="entry name" value="OLIGOPEPTIDE TRANSPORT SYSTEM PERMEASE PROTEIN APPC"/>
    <property type="match status" value="1"/>
</dbReference>
<keyword evidence="2 8" id="KW-0813">Transport</keyword>
<dbReference type="Gene3D" id="1.10.3720.10">
    <property type="entry name" value="MetI-like"/>
    <property type="match status" value="1"/>
</dbReference>
<dbReference type="PANTHER" id="PTHR43386:SF1">
    <property type="entry name" value="D,D-DIPEPTIDE TRANSPORT SYSTEM PERMEASE PROTEIN DDPC-RELATED"/>
    <property type="match status" value="1"/>
</dbReference>
<dbReference type="SUPFAM" id="SSF161098">
    <property type="entry name" value="MetI-like"/>
    <property type="match status" value="1"/>
</dbReference>
<gene>
    <name evidence="11" type="primary">nikC</name>
    <name evidence="12" type="ORF">AJ85_02415</name>
    <name evidence="10" type="ORF">BalcAV1027</name>
    <name evidence="11" type="ORF">BALCAV_0201125</name>
</gene>
<keyword evidence="3" id="KW-1003">Cell membrane</keyword>
<dbReference type="Proteomes" id="UP000297014">
    <property type="component" value="Unassembled WGS sequence"/>
</dbReference>
<dbReference type="GO" id="GO:0005886">
    <property type="term" value="C:plasma membrane"/>
    <property type="evidence" value="ECO:0007669"/>
    <property type="project" value="UniProtKB-SubCell"/>
</dbReference>